<keyword evidence="9 13" id="KW-0460">Magnesium</keyword>
<keyword evidence="4 13" id="KW-0808">Transferase</keyword>
<feature type="binding site" evidence="13">
    <location>
        <position position="106"/>
    </location>
    <ligand>
        <name>Mg(2+)</name>
        <dbReference type="ChEBI" id="CHEBI:18420"/>
    </ligand>
</feature>
<dbReference type="InterPro" id="IPR036775">
    <property type="entry name" value="DNA_pol_Y-fam_lit_finger_sf"/>
</dbReference>
<keyword evidence="13" id="KW-0515">Mutator protein</keyword>
<keyword evidence="13" id="KW-0239">DNA-directed DNA polymerase</keyword>
<evidence type="ECO:0000256" key="12">
    <source>
        <dbReference type="ARBA" id="ARBA00049244"/>
    </source>
</evidence>
<reference evidence="15 16" key="1">
    <citation type="submission" date="2023-07" db="EMBL/GenBank/DDBJ databases">
        <title>Genomic Encyclopedia of Type Strains, Phase IV (KMG-IV): sequencing the most valuable type-strain genomes for metagenomic binning, comparative biology and taxonomic classification.</title>
        <authorList>
            <person name="Goeker M."/>
        </authorList>
    </citation>
    <scope>NUCLEOTIDE SEQUENCE [LARGE SCALE GENOMIC DNA]</scope>
    <source>
        <strain evidence="15 16">DSM 12751</strain>
    </source>
</reference>
<comment type="catalytic activity">
    <reaction evidence="12 13">
        <text>DNA(n) + a 2'-deoxyribonucleoside 5'-triphosphate = DNA(n+1) + diphosphate</text>
        <dbReference type="Rhea" id="RHEA:22508"/>
        <dbReference type="Rhea" id="RHEA-COMP:17339"/>
        <dbReference type="Rhea" id="RHEA-COMP:17340"/>
        <dbReference type="ChEBI" id="CHEBI:33019"/>
        <dbReference type="ChEBI" id="CHEBI:61560"/>
        <dbReference type="ChEBI" id="CHEBI:173112"/>
        <dbReference type="EC" id="2.7.7.7"/>
    </reaction>
</comment>
<comment type="function">
    <text evidence="13">Poorly processive, error-prone DNA polymerase involved in untargeted mutagenesis. Copies undamaged DNA at stalled replication forks, which arise in vivo from mismatched or misaligned primer ends. These misaligned primers can be extended by PolIV. Exhibits no 3'-5' exonuclease (proofreading) activity. May be involved in translesional synthesis, in conjunction with the beta clamp from PolIII.</text>
</comment>
<dbReference type="RefSeq" id="WP_307395546.1">
    <property type="nucleotide sequence ID" value="NZ_BAAADK010000003.1"/>
</dbReference>
<dbReference type="InterPro" id="IPR050116">
    <property type="entry name" value="DNA_polymerase-Y"/>
</dbReference>
<evidence type="ECO:0000256" key="6">
    <source>
        <dbReference type="ARBA" id="ARBA00022705"/>
    </source>
</evidence>
<dbReference type="Pfam" id="PF00817">
    <property type="entry name" value="IMS"/>
    <property type="match status" value="1"/>
</dbReference>
<dbReference type="Pfam" id="PF11799">
    <property type="entry name" value="IMS_C"/>
    <property type="match status" value="1"/>
</dbReference>
<dbReference type="SUPFAM" id="SSF100879">
    <property type="entry name" value="Lesion bypass DNA polymerase (Y-family), little finger domain"/>
    <property type="match status" value="1"/>
</dbReference>
<keyword evidence="10 13" id="KW-0238">DNA-binding</keyword>
<evidence type="ECO:0000256" key="2">
    <source>
        <dbReference type="ARBA" id="ARBA00010945"/>
    </source>
</evidence>
<dbReference type="InterPro" id="IPR017961">
    <property type="entry name" value="DNA_pol_Y-fam_little_finger"/>
</dbReference>
<dbReference type="Gene3D" id="3.30.1490.100">
    <property type="entry name" value="DNA polymerase, Y-family, little finger domain"/>
    <property type="match status" value="1"/>
</dbReference>
<dbReference type="InterPro" id="IPR001126">
    <property type="entry name" value="UmuC"/>
</dbReference>
<evidence type="ECO:0000256" key="3">
    <source>
        <dbReference type="ARBA" id="ARBA00022490"/>
    </source>
</evidence>
<gene>
    <name evidence="13" type="primary">dinB</name>
    <name evidence="15" type="ORF">J2S11_002857</name>
</gene>
<keyword evidence="5 13" id="KW-0548">Nucleotidyltransferase</keyword>
<feature type="domain" description="UmuC" evidence="14">
    <location>
        <begin position="6"/>
        <end position="191"/>
    </location>
</feature>
<dbReference type="PROSITE" id="PS50173">
    <property type="entry name" value="UMUC"/>
    <property type="match status" value="1"/>
</dbReference>
<evidence type="ECO:0000256" key="1">
    <source>
        <dbReference type="ARBA" id="ARBA00004496"/>
    </source>
</evidence>
<evidence type="ECO:0000256" key="5">
    <source>
        <dbReference type="ARBA" id="ARBA00022695"/>
    </source>
</evidence>
<evidence type="ECO:0000256" key="11">
    <source>
        <dbReference type="ARBA" id="ARBA00023204"/>
    </source>
</evidence>
<dbReference type="Gene3D" id="3.30.70.270">
    <property type="match status" value="1"/>
</dbReference>
<evidence type="ECO:0000256" key="9">
    <source>
        <dbReference type="ARBA" id="ARBA00022842"/>
    </source>
</evidence>
<evidence type="ECO:0000256" key="10">
    <source>
        <dbReference type="ARBA" id="ARBA00023125"/>
    </source>
</evidence>
<comment type="caution">
    <text evidence="15">The sequence shown here is derived from an EMBL/GenBank/DDBJ whole genome shotgun (WGS) entry which is preliminary data.</text>
</comment>
<keyword evidence="16" id="KW-1185">Reference proteome</keyword>
<evidence type="ECO:0000259" key="14">
    <source>
        <dbReference type="PROSITE" id="PS50173"/>
    </source>
</evidence>
<dbReference type="InterPro" id="IPR022880">
    <property type="entry name" value="DNApol_IV"/>
</dbReference>
<evidence type="ECO:0000313" key="15">
    <source>
        <dbReference type="EMBL" id="MDQ0166941.1"/>
    </source>
</evidence>
<dbReference type="SUPFAM" id="SSF56672">
    <property type="entry name" value="DNA/RNA polymerases"/>
    <property type="match status" value="1"/>
</dbReference>
<evidence type="ECO:0000256" key="8">
    <source>
        <dbReference type="ARBA" id="ARBA00022763"/>
    </source>
</evidence>
<dbReference type="InterPro" id="IPR043502">
    <property type="entry name" value="DNA/RNA_pol_sf"/>
</dbReference>
<dbReference type="Gene3D" id="3.40.1170.60">
    <property type="match status" value="1"/>
</dbReference>
<keyword evidence="6 13" id="KW-0235">DNA replication</keyword>
<evidence type="ECO:0000256" key="13">
    <source>
        <dbReference type="HAMAP-Rule" id="MF_01113"/>
    </source>
</evidence>
<dbReference type="Pfam" id="PF21999">
    <property type="entry name" value="IMS_HHH_1"/>
    <property type="match status" value="1"/>
</dbReference>
<dbReference type="NCBIfam" id="NF002848">
    <property type="entry name" value="PRK03103.1"/>
    <property type="match status" value="1"/>
</dbReference>
<name>A0ABT9W0Z3_9BACI</name>
<comment type="similarity">
    <text evidence="2 13">Belongs to the DNA polymerase type-Y family.</text>
</comment>
<accession>A0ABT9W0Z3</accession>
<dbReference type="PANTHER" id="PTHR11076">
    <property type="entry name" value="DNA REPAIR POLYMERASE UMUC / TRANSFERASE FAMILY MEMBER"/>
    <property type="match status" value="1"/>
</dbReference>
<keyword evidence="3 13" id="KW-0963">Cytoplasm</keyword>
<keyword evidence="7 13" id="KW-0479">Metal-binding</keyword>
<dbReference type="InterPro" id="IPR053848">
    <property type="entry name" value="IMS_HHH_1"/>
</dbReference>
<feature type="site" description="Substrate discrimination" evidence="13">
    <location>
        <position position="15"/>
    </location>
</feature>
<dbReference type="Gene3D" id="1.10.150.20">
    <property type="entry name" value="5' to 3' exonuclease, C-terminal subdomain"/>
    <property type="match status" value="1"/>
</dbReference>
<feature type="active site" evidence="13">
    <location>
        <position position="107"/>
    </location>
</feature>
<comment type="subunit">
    <text evidence="13">Monomer.</text>
</comment>
<dbReference type="Proteomes" id="UP001235840">
    <property type="component" value="Unassembled WGS sequence"/>
</dbReference>
<keyword evidence="8 13" id="KW-0227">DNA damage</keyword>
<dbReference type="GO" id="GO:0003887">
    <property type="term" value="F:DNA-directed DNA polymerase activity"/>
    <property type="evidence" value="ECO:0007669"/>
    <property type="project" value="UniProtKB-EC"/>
</dbReference>
<protein>
    <recommendedName>
        <fullName evidence="13">DNA polymerase IV</fullName>
        <shortName evidence="13">Pol IV</shortName>
        <ecNumber evidence="13">2.7.7.7</ecNumber>
    </recommendedName>
</protein>
<keyword evidence="11 13" id="KW-0234">DNA repair</keyword>
<dbReference type="EC" id="2.7.7.7" evidence="13"/>
<dbReference type="EMBL" id="JAUSTY010000011">
    <property type="protein sequence ID" value="MDQ0166941.1"/>
    <property type="molecule type" value="Genomic_DNA"/>
</dbReference>
<dbReference type="InterPro" id="IPR043128">
    <property type="entry name" value="Rev_trsase/Diguanyl_cyclase"/>
</dbReference>
<evidence type="ECO:0000256" key="4">
    <source>
        <dbReference type="ARBA" id="ARBA00022679"/>
    </source>
</evidence>
<proteinExistence type="inferred from homology"/>
<organism evidence="15 16">
    <name type="scientific">Caldalkalibacillus horti</name>
    <dbReference type="NCBI Taxonomy" id="77523"/>
    <lineage>
        <taxon>Bacteria</taxon>
        <taxon>Bacillati</taxon>
        <taxon>Bacillota</taxon>
        <taxon>Bacilli</taxon>
        <taxon>Bacillales</taxon>
        <taxon>Bacillaceae</taxon>
        <taxon>Caldalkalibacillus</taxon>
    </lineage>
</organism>
<comment type="cofactor">
    <cofactor evidence="13">
        <name>Mg(2+)</name>
        <dbReference type="ChEBI" id="CHEBI:18420"/>
    </cofactor>
    <text evidence="13">Binds 2 magnesium ions per subunit.</text>
</comment>
<dbReference type="PANTHER" id="PTHR11076:SF35">
    <property type="entry name" value="DNA REPAIR PROTEIN HOMOLOG YOBH"/>
    <property type="match status" value="1"/>
</dbReference>
<feature type="binding site" evidence="13">
    <location>
        <position position="10"/>
    </location>
    <ligand>
        <name>Mg(2+)</name>
        <dbReference type="ChEBI" id="CHEBI:18420"/>
    </ligand>
</feature>
<sequence length="410" mass="46768">MQDKVIFLVDMQSFYASVEKADNPYLRNKPVIVSGDPERRSGVVLAACPLAKRFGVKNAERLWEAQQKCPQAVVVRPRMQHYLHVSSAITDIFMRFTDLVEPYSIDEQFMDVTGSQQLFGAPWEIAEKIQITIMKETNIYSRVGIGNSKTIAKMACDHFAKRNDSGIFFLKQDELPKVLWPLPIHKMFMVGSRMSRHLEKMGIRTIGQLAQFPLARLKAKWGINGEVLWLIANGHDNSPVNPTTHDQQKAIGHQMTLPYDYDTRDQILVPLLEISELVCQRSRAKGYMGWVVSVGCAGADFDNPTGFHRQMKLLDPTNLTKEVYRVATLLFDRHWDGLPIRRIGVTLSQLQSDKEYQLSFFNNREEEFALERAVDRMKEKYGNSIIMRASSLKSAGQARDRASKIGGHYK</sequence>
<evidence type="ECO:0000313" key="16">
    <source>
        <dbReference type="Proteomes" id="UP001235840"/>
    </source>
</evidence>
<dbReference type="HAMAP" id="MF_01113">
    <property type="entry name" value="DNApol_IV"/>
    <property type="match status" value="1"/>
</dbReference>
<comment type="subcellular location">
    <subcellularLocation>
        <location evidence="1 13">Cytoplasm</location>
    </subcellularLocation>
</comment>
<evidence type="ECO:0000256" key="7">
    <source>
        <dbReference type="ARBA" id="ARBA00022723"/>
    </source>
</evidence>
<dbReference type="CDD" id="cd03586">
    <property type="entry name" value="PolY_Pol_IV_kappa"/>
    <property type="match status" value="1"/>
</dbReference>